<feature type="binding site" evidence="2">
    <location>
        <position position="137"/>
    </location>
    <ligand>
        <name>Fe cation</name>
        <dbReference type="ChEBI" id="CHEBI:24875"/>
    </ligand>
</feature>
<dbReference type="Gene3D" id="3.90.45.10">
    <property type="entry name" value="Peptide deformylase"/>
    <property type="match status" value="1"/>
</dbReference>
<evidence type="ECO:0000313" key="3">
    <source>
        <dbReference type="EMBL" id="PIP23711.1"/>
    </source>
</evidence>
<dbReference type="EMBL" id="PCRP01000029">
    <property type="protein sequence ID" value="PIP23711.1"/>
    <property type="molecule type" value="Genomic_DNA"/>
</dbReference>
<dbReference type="HAMAP" id="MF_00163">
    <property type="entry name" value="Pep_deformylase"/>
    <property type="match status" value="1"/>
</dbReference>
<reference evidence="3 4" key="1">
    <citation type="submission" date="2017-09" db="EMBL/GenBank/DDBJ databases">
        <title>Depth-based differentiation of microbial function through sediment-hosted aquifers and enrichment of novel symbionts in the deep terrestrial subsurface.</title>
        <authorList>
            <person name="Probst A.J."/>
            <person name="Ladd B."/>
            <person name="Jarett J.K."/>
            <person name="Geller-Mcgrath D.E."/>
            <person name="Sieber C.M."/>
            <person name="Emerson J.B."/>
            <person name="Anantharaman K."/>
            <person name="Thomas B.C."/>
            <person name="Malmstrom R."/>
            <person name="Stieglmeier M."/>
            <person name="Klingl A."/>
            <person name="Woyke T."/>
            <person name="Ryan C.M."/>
            <person name="Banfield J.F."/>
        </authorList>
    </citation>
    <scope>NUCLEOTIDE SEQUENCE [LARGE SCALE GENOMIC DNA]</scope>
    <source>
        <strain evidence="3">CG23_combo_of_CG06-09_8_20_14_all_38_19</strain>
    </source>
</reference>
<dbReference type="PIRSF" id="PIRSF004749">
    <property type="entry name" value="Pep_def"/>
    <property type="match status" value="1"/>
</dbReference>
<feature type="binding site" evidence="2">
    <location>
        <position position="141"/>
    </location>
    <ligand>
        <name>Fe cation</name>
        <dbReference type="ChEBI" id="CHEBI:24875"/>
    </ligand>
</feature>
<evidence type="ECO:0000256" key="2">
    <source>
        <dbReference type="HAMAP-Rule" id="MF_00163"/>
    </source>
</evidence>
<dbReference type="GO" id="GO:0006412">
    <property type="term" value="P:translation"/>
    <property type="evidence" value="ECO:0007669"/>
    <property type="project" value="UniProtKB-UniRule"/>
</dbReference>
<evidence type="ECO:0000256" key="1">
    <source>
        <dbReference type="ARBA" id="ARBA00010759"/>
    </source>
</evidence>
<comment type="catalytic activity">
    <reaction evidence="2">
        <text>N-terminal N-formyl-L-methionyl-[peptide] + H2O = N-terminal L-methionyl-[peptide] + formate</text>
        <dbReference type="Rhea" id="RHEA:24420"/>
        <dbReference type="Rhea" id="RHEA-COMP:10639"/>
        <dbReference type="Rhea" id="RHEA-COMP:10640"/>
        <dbReference type="ChEBI" id="CHEBI:15377"/>
        <dbReference type="ChEBI" id="CHEBI:15740"/>
        <dbReference type="ChEBI" id="CHEBI:49298"/>
        <dbReference type="ChEBI" id="CHEBI:64731"/>
        <dbReference type="EC" id="3.5.1.88"/>
    </reaction>
</comment>
<keyword evidence="2" id="KW-0408">Iron</keyword>
<organism evidence="3 4">
    <name type="scientific">Candidatus Nealsonbacteria bacterium CG23_combo_of_CG06-09_8_20_14_all_38_19</name>
    <dbReference type="NCBI Taxonomy" id="1974721"/>
    <lineage>
        <taxon>Bacteria</taxon>
        <taxon>Candidatus Nealsoniibacteriota</taxon>
    </lineage>
</organism>
<dbReference type="NCBIfam" id="NF001159">
    <property type="entry name" value="PRK00150.1-3"/>
    <property type="match status" value="1"/>
</dbReference>
<dbReference type="EC" id="3.5.1.88" evidence="2"/>
<comment type="similarity">
    <text evidence="1 2">Belongs to the polypeptide deformylase family.</text>
</comment>
<comment type="function">
    <text evidence="2">Removes the formyl group from the N-terminal Met of newly synthesized proteins. Requires at least a dipeptide for an efficient rate of reaction. N-terminal L-methionine is a prerequisite for activity but the enzyme has broad specificity at other positions.</text>
</comment>
<dbReference type="InterPro" id="IPR036821">
    <property type="entry name" value="Peptide_deformylase_sf"/>
</dbReference>
<dbReference type="CDD" id="cd00487">
    <property type="entry name" value="Pep_deformylase"/>
    <property type="match status" value="1"/>
</dbReference>
<keyword evidence="2" id="KW-0479">Metal-binding</keyword>
<dbReference type="AlphaFoldDB" id="A0A2G9YZ27"/>
<comment type="caution">
    <text evidence="3">The sequence shown here is derived from an EMBL/GenBank/DDBJ whole genome shotgun (WGS) entry which is preliminary data.</text>
</comment>
<accession>A0A2G9YZ27</accession>
<gene>
    <name evidence="2 3" type="primary">def</name>
    <name evidence="3" type="ORF">COX36_01855</name>
</gene>
<dbReference type="PRINTS" id="PR01576">
    <property type="entry name" value="PDEFORMYLASE"/>
</dbReference>
<dbReference type="InterPro" id="IPR023635">
    <property type="entry name" value="Peptide_deformylase"/>
</dbReference>
<sequence>MIKSRKMSLLQIKKYGNPILRKKAEKVEKIDWQMRILIDDMIETMQEEGGVGLAAPQVGVSKRIIIVKDDIIPLVLVNPQIIEKSQKKISGEEGCLSVPGIVAKVKRAKKIIVGALDEQGKEIAIKTDDVFSRIIQHEIDHLNGILFTDRVSFLDKLKLKNKLKELEKNASS</sequence>
<keyword evidence="2" id="KW-0378">Hydrolase</keyword>
<feature type="active site" evidence="2">
    <location>
        <position position="138"/>
    </location>
</feature>
<proteinExistence type="inferred from homology"/>
<feature type="binding site" evidence="2">
    <location>
        <position position="95"/>
    </location>
    <ligand>
        <name>Fe cation</name>
        <dbReference type="ChEBI" id="CHEBI:24875"/>
    </ligand>
</feature>
<dbReference type="PANTHER" id="PTHR10458">
    <property type="entry name" value="PEPTIDE DEFORMYLASE"/>
    <property type="match status" value="1"/>
</dbReference>
<evidence type="ECO:0000313" key="4">
    <source>
        <dbReference type="Proteomes" id="UP000230273"/>
    </source>
</evidence>
<protein>
    <recommendedName>
        <fullName evidence="2">Peptide deformylase</fullName>
        <shortName evidence="2">PDF</shortName>
        <ecNumber evidence="2">3.5.1.88</ecNumber>
    </recommendedName>
    <alternativeName>
        <fullName evidence="2">Polypeptide deformylase</fullName>
    </alternativeName>
</protein>
<dbReference type="PANTHER" id="PTHR10458:SF22">
    <property type="entry name" value="PEPTIDE DEFORMYLASE"/>
    <property type="match status" value="1"/>
</dbReference>
<dbReference type="Proteomes" id="UP000230273">
    <property type="component" value="Unassembled WGS sequence"/>
</dbReference>
<dbReference type="GO" id="GO:0046872">
    <property type="term" value="F:metal ion binding"/>
    <property type="evidence" value="ECO:0007669"/>
    <property type="project" value="UniProtKB-KW"/>
</dbReference>
<dbReference type="NCBIfam" id="TIGR00079">
    <property type="entry name" value="pept_deformyl"/>
    <property type="match status" value="1"/>
</dbReference>
<keyword evidence="2" id="KW-0648">Protein biosynthesis</keyword>
<dbReference type="SUPFAM" id="SSF56420">
    <property type="entry name" value="Peptide deformylase"/>
    <property type="match status" value="1"/>
</dbReference>
<name>A0A2G9YZ27_9BACT</name>
<dbReference type="GO" id="GO:0042586">
    <property type="term" value="F:peptide deformylase activity"/>
    <property type="evidence" value="ECO:0007669"/>
    <property type="project" value="UniProtKB-UniRule"/>
</dbReference>
<dbReference type="Pfam" id="PF01327">
    <property type="entry name" value="Pep_deformylase"/>
    <property type="match status" value="1"/>
</dbReference>
<comment type="cofactor">
    <cofactor evidence="2">
        <name>Fe(2+)</name>
        <dbReference type="ChEBI" id="CHEBI:29033"/>
    </cofactor>
    <text evidence="2">Binds 1 Fe(2+) ion.</text>
</comment>